<dbReference type="EnsemblPlants" id="TraesCS2B02G393200.1">
    <property type="protein sequence ID" value="TraesCS2B02G393200.1.cds1"/>
    <property type="gene ID" value="TraesCS2B02G393200"/>
</dbReference>
<dbReference type="Gramene" id="TraesCS2B02G393200.1">
    <property type="protein sequence ID" value="TraesCS2B02G393200.1.cds1"/>
    <property type="gene ID" value="TraesCS2B02G393200"/>
</dbReference>
<dbReference type="Gramene" id="TraesCS2B03G1002400.1">
    <property type="protein sequence ID" value="TraesCS2B03G1002400.1.CDS1"/>
    <property type="gene ID" value="TraesCS2B03G1002400"/>
</dbReference>
<dbReference type="SMR" id="A0A3B6C9T7"/>
<organism evidence="2">
    <name type="scientific">Triticum aestivum</name>
    <name type="common">Wheat</name>
    <dbReference type="NCBI Taxonomy" id="4565"/>
    <lineage>
        <taxon>Eukaryota</taxon>
        <taxon>Viridiplantae</taxon>
        <taxon>Streptophyta</taxon>
        <taxon>Embryophyta</taxon>
        <taxon>Tracheophyta</taxon>
        <taxon>Spermatophyta</taxon>
        <taxon>Magnoliopsida</taxon>
        <taxon>Liliopsida</taxon>
        <taxon>Poales</taxon>
        <taxon>Poaceae</taxon>
        <taxon>BOP clade</taxon>
        <taxon>Pooideae</taxon>
        <taxon>Triticodae</taxon>
        <taxon>Triticeae</taxon>
        <taxon>Triticinae</taxon>
        <taxon>Triticum</taxon>
    </lineage>
</organism>
<reference evidence="2" key="1">
    <citation type="submission" date="2018-08" db="EMBL/GenBank/DDBJ databases">
        <authorList>
            <person name="Rossello M."/>
        </authorList>
    </citation>
    <scope>NUCLEOTIDE SEQUENCE [LARGE SCALE GENOMIC DNA]</scope>
    <source>
        <strain evidence="2">cv. Chinese Spring</strain>
    </source>
</reference>
<dbReference type="Proteomes" id="UP000019116">
    <property type="component" value="Chromosome 2B"/>
</dbReference>
<keyword evidence="3" id="KW-1185">Reference proteome</keyword>
<evidence type="ECO:0000256" key="1">
    <source>
        <dbReference type="SAM" id="MobiDB-lite"/>
    </source>
</evidence>
<sequence length="402" mass="46007">MSGCVVRRGPLSEFSSLAVRNRIEAEEGKDVHSLAVQHGLNSEPRELSLAVKVGLEADVALGDAFPAEAAEGEIHALLLEQLLASFDRRRKDPELYEWQHPCYSVSERKKINPKCPFFLFKMKASARKAQVSWWQKQYTRFPPERAGYVYAMRVARLITGPDGLHLEQAGEGGQPGALSFQIDDTYMGRPWRKDGVFEEGSSVRLREVAVVKRLPNGDGISIMSYIKGLGVKLHDILFTLHCPSATVALTFTERWFYVSSKFTEEPLYASAGLDFIDITVPLENLIKKLYQMYEQAEQEKNTMHEKQDHDDTDTEAMMRQQNELTIQAEEHERNKLEDLQRRRAESKKQKHRRKEMKEAANRTKGVARTEEEQDDAYFCTSTFPLLEESDWGRPSEEELCQS</sequence>
<dbReference type="Gramene" id="TraesARI2B03G01005470.1">
    <property type="protein sequence ID" value="TraesARI2B03G01005470.1.CDS1"/>
    <property type="gene ID" value="TraesARI2B03G01005470"/>
</dbReference>
<dbReference type="Gramene" id="TraesCAD_scaffold_014333_01G000200.1">
    <property type="protein sequence ID" value="TraesCAD_scaffold_014333_01G000200.1"/>
    <property type="gene ID" value="TraesCAD_scaffold_014333_01G000200"/>
</dbReference>
<evidence type="ECO:0000313" key="2">
    <source>
        <dbReference type="EnsemblPlants" id="TraesCS2B02G393200.1.cds1"/>
    </source>
</evidence>
<accession>A0A3B6C9T7</accession>
<feature type="compositionally biased region" description="Basic and acidic residues" evidence="1">
    <location>
        <begin position="328"/>
        <end position="347"/>
    </location>
</feature>
<evidence type="ECO:0000313" key="3">
    <source>
        <dbReference type="Proteomes" id="UP000019116"/>
    </source>
</evidence>
<dbReference type="Gramene" id="TraesLDM2B03G00991610.1">
    <property type="protein sequence ID" value="TraesLDM2B03G00991610.1.CDS1"/>
    <property type="gene ID" value="TraesLDM2B03G00991610"/>
</dbReference>
<proteinExistence type="predicted"/>
<name>A0A3B6C9T7_WHEAT</name>
<dbReference type="Gramene" id="TraesWEE_scaffold_027010_01G000200.1">
    <property type="protein sequence ID" value="TraesWEE_scaffold_027010_01G000200.1"/>
    <property type="gene ID" value="TraesWEE_scaffold_027010_01G000200"/>
</dbReference>
<dbReference type="Gramene" id="TraesCLE_scaffold_036517_01G000100.1">
    <property type="protein sequence ID" value="TraesCLE_scaffold_036517_01G000100.1"/>
    <property type="gene ID" value="TraesCLE_scaffold_036517_01G000100"/>
</dbReference>
<reference evidence="2" key="2">
    <citation type="submission" date="2018-10" db="UniProtKB">
        <authorList>
            <consortium name="EnsemblPlants"/>
        </authorList>
    </citation>
    <scope>IDENTIFICATION</scope>
</reference>
<feature type="region of interest" description="Disordered" evidence="1">
    <location>
        <begin position="325"/>
        <end position="373"/>
    </location>
</feature>
<dbReference type="AlphaFoldDB" id="A0A3B6C9T7"/>
<dbReference type="Gramene" id="TraesSTA2B03G00986180.1">
    <property type="protein sequence ID" value="TraesSTA2B03G00986180.1.CDS1"/>
    <property type="gene ID" value="TraesSTA2B03G00986180"/>
</dbReference>
<dbReference type="Gramene" id="TraesSYM2B03G01005150.1">
    <property type="protein sequence ID" value="TraesSYM2B03G01005150.1.CDS1"/>
    <property type="gene ID" value="TraesSYM2B03G01005150"/>
</dbReference>
<dbReference type="Gramene" id="TraesROB_scaffold_000724_01G000100.1">
    <property type="protein sequence ID" value="TraesROB_scaffold_000724_01G000100.1"/>
    <property type="gene ID" value="TraesROB_scaffold_000724_01G000100"/>
</dbReference>
<dbReference type="OMA" id="DTEAMMR"/>
<dbReference type="OrthoDB" id="691119at2759"/>
<protein>
    <submittedName>
        <fullName evidence="2">Uncharacterized protein</fullName>
    </submittedName>
</protein>
<dbReference type="Gramene" id="TraesJUL2B03G00997250.1">
    <property type="protein sequence ID" value="TraesJUL2B03G00997250.1.CDS1"/>
    <property type="gene ID" value="TraesJUL2B03G00997250"/>
</dbReference>
<dbReference type="Gramene" id="TraesJAG2B03G00990320.1">
    <property type="protein sequence ID" value="TraesJAG2B03G00990320.1.CDS1"/>
    <property type="gene ID" value="TraesJAG2B03G00990320"/>
</dbReference>
<dbReference type="Gramene" id="TraesMAC2B03G00988440.1">
    <property type="protein sequence ID" value="TraesMAC2B03G00988440.1.CDS1"/>
    <property type="gene ID" value="TraesMAC2B03G00988440"/>
</dbReference>
<dbReference type="Gramene" id="TraesNOR2B03G01004470.1">
    <property type="protein sequence ID" value="TraesNOR2B03G01004470.1.CDS1"/>
    <property type="gene ID" value="TraesNOR2B03G01004470"/>
</dbReference>